<sequence>MESMIISTKDLSFNDIIHYQDVGIIKNQVNFIVGSSGTGKSTLLRLFNGTYSPSQGNVFYEGQDLNEIDTIELRKEILLISQSLYLFDLSIRDNFIQFYEYRGLDAPSEQEMRRFLDLCCIPFPLEQDCTTMSGGERQRIYIAIFLSFHPKVLMMDEPTSALDKENSQNVIHNVLSYCKENNITVIIVSHDPNITEQFAEHVITIKRRESQ</sequence>
<organism evidence="4 5">
    <name type="scientific">Mobilitalea sibirica</name>
    <dbReference type="NCBI Taxonomy" id="1462919"/>
    <lineage>
        <taxon>Bacteria</taxon>
        <taxon>Bacillati</taxon>
        <taxon>Bacillota</taxon>
        <taxon>Clostridia</taxon>
        <taxon>Lachnospirales</taxon>
        <taxon>Lachnospiraceae</taxon>
        <taxon>Mobilitalea</taxon>
    </lineage>
</organism>
<gene>
    <name evidence="4" type="ORF">I5677_06805</name>
</gene>
<dbReference type="PANTHER" id="PTHR43423:SF1">
    <property type="entry name" value="ABC TRANSPORTER I FAMILY MEMBER 17"/>
    <property type="match status" value="1"/>
</dbReference>
<keyword evidence="5" id="KW-1185">Reference proteome</keyword>
<evidence type="ECO:0000256" key="2">
    <source>
        <dbReference type="ARBA" id="ARBA00022840"/>
    </source>
</evidence>
<keyword evidence="2 4" id="KW-0067">ATP-binding</keyword>
<protein>
    <submittedName>
        <fullName evidence="4">ATP-binding cassette domain-containing protein</fullName>
    </submittedName>
</protein>
<reference evidence="4" key="1">
    <citation type="submission" date="2020-12" db="EMBL/GenBank/DDBJ databases">
        <title>M. sibirica DSM 26468T genome.</title>
        <authorList>
            <person name="Thieme N."/>
            <person name="Rettenmaier R."/>
            <person name="Zverlov V."/>
            <person name="Liebl W."/>
        </authorList>
    </citation>
    <scope>NUCLEOTIDE SEQUENCE</scope>
    <source>
        <strain evidence="4">DSM 26468</strain>
    </source>
</reference>
<proteinExistence type="predicted"/>
<dbReference type="InterPro" id="IPR027417">
    <property type="entry name" value="P-loop_NTPase"/>
</dbReference>
<dbReference type="PROSITE" id="PS50893">
    <property type="entry name" value="ABC_TRANSPORTER_2"/>
    <property type="match status" value="1"/>
</dbReference>
<dbReference type="AlphaFoldDB" id="A0A8J7KZN6"/>
<dbReference type="SUPFAM" id="SSF52540">
    <property type="entry name" value="P-loop containing nucleoside triphosphate hydrolases"/>
    <property type="match status" value="1"/>
</dbReference>
<dbReference type="EMBL" id="JAEAGR010000005">
    <property type="protein sequence ID" value="MBH1940593.1"/>
    <property type="molecule type" value="Genomic_DNA"/>
</dbReference>
<comment type="caution">
    <text evidence="4">The sequence shown here is derived from an EMBL/GenBank/DDBJ whole genome shotgun (WGS) entry which is preliminary data.</text>
</comment>
<dbReference type="GO" id="GO:0005524">
    <property type="term" value="F:ATP binding"/>
    <property type="evidence" value="ECO:0007669"/>
    <property type="project" value="UniProtKB-KW"/>
</dbReference>
<keyword evidence="1" id="KW-0547">Nucleotide-binding</keyword>
<evidence type="ECO:0000259" key="3">
    <source>
        <dbReference type="PROSITE" id="PS50893"/>
    </source>
</evidence>
<dbReference type="InterPro" id="IPR003439">
    <property type="entry name" value="ABC_transporter-like_ATP-bd"/>
</dbReference>
<dbReference type="Gene3D" id="3.40.50.300">
    <property type="entry name" value="P-loop containing nucleotide triphosphate hydrolases"/>
    <property type="match status" value="1"/>
</dbReference>
<dbReference type="Pfam" id="PF00005">
    <property type="entry name" value="ABC_tran"/>
    <property type="match status" value="1"/>
</dbReference>
<dbReference type="PANTHER" id="PTHR43423">
    <property type="entry name" value="ABC TRANSPORTER I FAMILY MEMBER 17"/>
    <property type="match status" value="1"/>
</dbReference>
<name>A0A8J7KZN6_9FIRM</name>
<dbReference type="SMART" id="SM00382">
    <property type="entry name" value="AAA"/>
    <property type="match status" value="1"/>
</dbReference>
<dbReference type="InterPro" id="IPR003593">
    <property type="entry name" value="AAA+_ATPase"/>
</dbReference>
<evidence type="ECO:0000256" key="1">
    <source>
        <dbReference type="ARBA" id="ARBA00022741"/>
    </source>
</evidence>
<dbReference type="Proteomes" id="UP000623269">
    <property type="component" value="Unassembled WGS sequence"/>
</dbReference>
<dbReference type="RefSeq" id="WP_197660814.1">
    <property type="nucleotide sequence ID" value="NZ_JAEAGR010000005.1"/>
</dbReference>
<evidence type="ECO:0000313" key="4">
    <source>
        <dbReference type="EMBL" id="MBH1940593.1"/>
    </source>
</evidence>
<evidence type="ECO:0000313" key="5">
    <source>
        <dbReference type="Proteomes" id="UP000623269"/>
    </source>
</evidence>
<accession>A0A8J7KZN6</accession>
<dbReference type="GO" id="GO:0016887">
    <property type="term" value="F:ATP hydrolysis activity"/>
    <property type="evidence" value="ECO:0007669"/>
    <property type="project" value="InterPro"/>
</dbReference>
<feature type="domain" description="ABC transporter" evidence="3">
    <location>
        <begin position="1"/>
        <end position="211"/>
    </location>
</feature>